<name>A0ABR9DR63_9MICO</name>
<keyword evidence="3" id="KW-1185">Reference proteome</keyword>
<dbReference type="Proteomes" id="UP000642107">
    <property type="component" value="Unassembled WGS sequence"/>
</dbReference>
<gene>
    <name evidence="2" type="ORF">IGS67_08890</name>
</gene>
<feature type="transmembrane region" description="Helical" evidence="1">
    <location>
        <begin position="25"/>
        <end position="46"/>
    </location>
</feature>
<protein>
    <submittedName>
        <fullName evidence="2">Uncharacterized protein</fullName>
    </submittedName>
</protein>
<keyword evidence="1" id="KW-0472">Membrane</keyword>
<dbReference type="RefSeq" id="WP_192279823.1">
    <property type="nucleotide sequence ID" value="NZ_JACZDF010000004.1"/>
</dbReference>
<evidence type="ECO:0000256" key="1">
    <source>
        <dbReference type="SAM" id="Phobius"/>
    </source>
</evidence>
<evidence type="ECO:0000313" key="2">
    <source>
        <dbReference type="EMBL" id="MBD9699601.1"/>
    </source>
</evidence>
<evidence type="ECO:0000313" key="3">
    <source>
        <dbReference type="Proteomes" id="UP000642107"/>
    </source>
</evidence>
<accession>A0ABR9DR63</accession>
<dbReference type="EMBL" id="JACZDF010000004">
    <property type="protein sequence ID" value="MBD9699601.1"/>
    <property type="molecule type" value="Genomic_DNA"/>
</dbReference>
<keyword evidence="1" id="KW-0812">Transmembrane</keyword>
<reference evidence="2 3" key="1">
    <citation type="submission" date="2020-09" db="EMBL/GenBank/DDBJ databases">
        <title>Flavimobilis rhizosphaerae sp. nov., isolated from rhizosphere soil of Spartina alterniflora.</title>
        <authorList>
            <person name="Hanqin C."/>
        </authorList>
    </citation>
    <scope>NUCLEOTIDE SEQUENCE [LARGE SCALE GENOMIC DNA]</scope>
    <source>
        <strain evidence="2 3">GY 10621</strain>
    </source>
</reference>
<sequence>MNASSVAGARPDGAKSSHNGEVLEYLSIIIVALVAAGVVIAAAAFVTTERFGTGRGARGLRQDARRTWDVVRRRRPMTTPAVSDELERVVTAEPVETTMDDFFAANVTPGTGYLDAEVLVDRVGRAASAAKAVATRTTSSHE</sequence>
<comment type="caution">
    <text evidence="2">The sequence shown here is derived from an EMBL/GenBank/DDBJ whole genome shotgun (WGS) entry which is preliminary data.</text>
</comment>
<keyword evidence="1" id="KW-1133">Transmembrane helix</keyword>
<organism evidence="2 3">
    <name type="scientific">Flavimobilis rhizosphaerae</name>
    <dbReference type="NCBI Taxonomy" id="2775421"/>
    <lineage>
        <taxon>Bacteria</taxon>
        <taxon>Bacillati</taxon>
        <taxon>Actinomycetota</taxon>
        <taxon>Actinomycetes</taxon>
        <taxon>Micrococcales</taxon>
        <taxon>Jonesiaceae</taxon>
        <taxon>Flavimobilis</taxon>
    </lineage>
</organism>
<proteinExistence type="predicted"/>